<proteinExistence type="evidence at transcript level"/>
<sequence>MSRPFLLVRSTVTGLAISSHPIPMCNFTQGFCCLPTPAPPTATPATIFPTILLTFPTENHTSTCYNKCKHPSATTVIAEETSDSAECDLHLWSPPPA</sequence>
<evidence type="ECO:0000313" key="1">
    <source>
        <dbReference type="EMBL" id="ACN31724.1"/>
    </source>
</evidence>
<dbReference type="EMBL" id="BT065848">
    <property type="protein sequence ID" value="ACN31724.1"/>
    <property type="molecule type" value="mRNA"/>
</dbReference>
<accession>C0PC29</accession>
<reference evidence="1" key="1">
    <citation type="journal article" date="2009" name="PLoS Genet.">
        <title>Sequencing, mapping, and analysis of 27,455 maize full-length cDNAs.</title>
        <authorList>
            <person name="Soderlund C."/>
            <person name="Descour A."/>
            <person name="Kudrna D."/>
            <person name="Bomhoff M."/>
            <person name="Boyd L."/>
            <person name="Currie J."/>
            <person name="Angelova A."/>
            <person name="Collura K."/>
            <person name="Wissotski M."/>
            <person name="Ashley E."/>
            <person name="Morrow D."/>
            <person name="Fernandes J."/>
            <person name="Walbot V."/>
            <person name="Yu Y."/>
        </authorList>
    </citation>
    <scope>NUCLEOTIDE SEQUENCE</scope>
    <source>
        <strain evidence="1">B73</strain>
    </source>
</reference>
<reference evidence="1" key="2">
    <citation type="submission" date="2012-06" db="EMBL/GenBank/DDBJ databases">
        <authorList>
            <person name="Yu Y."/>
            <person name="Currie J."/>
            <person name="Lomeli R."/>
            <person name="Angelova A."/>
            <person name="Collura K."/>
            <person name="Wissotski M."/>
            <person name="Campos D."/>
            <person name="Kudrna D."/>
            <person name="Golser W."/>
            <person name="Ashely E."/>
            <person name="Descour A."/>
            <person name="Fernandes J."/>
            <person name="Soderlund C."/>
            <person name="Walbot V."/>
        </authorList>
    </citation>
    <scope>NUCLEOTIDE SEQUENCE</scope>
    <source>
        <strain evidence="1">B73</strain>
    </source>
</reference>
<organism evidence="1">
    <name type="scientific">Zea mays</name>
    <name type="common">Maize</name>
    <dbReference type="NCBI Taxonomy" id="4577"/>
    <lineage>
        <taxon>Eukaryota</taxon>
        <taxon>Viridiplantae</taxon>
        <taxon>Streptophyta</taxon>
        <taxon>Embryophyta</taxon>
        <taxon>Tracheophyta</taxon>
        <taxon>Spermatophyta</taxon>
        <taxon>Magnoliopsida</taxon>
        <taxon>Liliopsida</taxon>
        <taxon>Poales</taxon>
        <taxon>Poaceae</taxon>
        <taxon>PACMAD clade</taxon>
        <taxon>Panicoideae</taxon>
        <taxon>Andropogonodae</taxon>
        <taxon>Andropogoneae</taxon>
        <taxon>Tripsacinae</taxon>
        <taxon>Zea</taxon>
    </lineage>
</organism>
<dbReference type="AlphaFoldDB" id="C0PC29"/>
<name>C0PC29_MAIZE</name>
<protein>
    <submittedName>
        <fullName evidence="1">Uncharacterized protein</fullName>
    </submittedName>
</protein>